<keyword evidence="7 11" id="KW-0812">Transmembrane</keyword>
<feature type="transmembrane region" description="Helical" evidence="11">
    <location>
        <begin position="158"/>
        <end position="180"/>
    </location>
</feature>
<comment type="pathway">
    <text evidence="2 11">Glycolipid biosynthesis; glycosylphosphatidylinositol-anchor biosynthesis.</text>
</comment>
<dbReference type="PANTHER" id="PTHR12468">
    <property type="entry name" value="GPI MANNOSYLTRANSFERASE 2"/>
    <property type="match status" value="1"/>
</dbReference>
<keyword evidence="9 11" id="KW-1133">Transmembrane helix</keyword>
<sequence>MTQKVTKLALVSRLMVLIVQLAANGALPEHKPDVFRMPVGQDADAEKKPCCEWMDKLVLRCFGGLKNWDGEYFLHIAGNLYSYENSLAFYPLYPVVVRYVAYSCQFIGIPLSQESLLLLVAVILNLWLFCESANLLFQLTHYMFNDLNKSWNAALIYCFNPATIFFTAAYSETFFAYASFHLMLECLKPSQNFTFVRLGAALTACLLCRSNGLITLGFPLYFFARQILIKERSSSVWQRGKMALTILGAIGILHGFYFYVYRLYCLPTMTVSHPKHILDYAAERKYLTSGQGPQQSPWCQYTLPFPYTYVQSHYWDVGFLRYYKWKQLPNFLLALPMLSFMHWHCYDYLRDFVAKVWAKLTPSGYRELIKQHITFPFVLHAAFLTLVCTVYVHIQVSTRLLASATPAFYWFAADHMPKTLAQLKLRSKAGALFIWCTTYSLLGTVLFSNNYPWT</sequence>
<evidence type="ECO:0000256" key="8">
    <source>
        <dbReference type="ARBA" id="ARBA00022824"/>
    </source>
</evidence>
<comment type="caution">
    <text evidence="11">Lacks conserved residue(s) required for the propagation of feature annotation.</text>
</comment>
<evidence type="ECO:0000256" key="2">
    <source>
        <dbReference type="ARBA" id="ARBA00004687"/>
    </source>
</evidence>
<dbReference type="OMA" id="GALFIWC"/>
<evidence type="ECO:0000256" key="11">
    <source>
        <dbReference type="RuleBase" id="RU363112"/>
    </source>
</evidence>
<gene>
    <name evidence="14" type="primary">PIG-V</name>
</gene>
<evidence type="ECO:0000256" key="1">
    <source>
        <dbReference type="ARBA" id="ARBA00004477"/>
    </source>
</evidence>
<comment type="subcellular location">
    <subcellularLocation>
        <location evidence="1 11">Endoplasmic reticulum membrane</location>
        <topology evidence="1 11">Multi-pass membrane protein</topology>
    </subcellularLocation>
</comment>
<dbReference type="AlphaFoldDB" id="A0A6P4I9S7"/>
<feature type="transmembrane region" description="Helical" evidence="11">
    <location>
        <begin position="116"/>
        <end position="137"/>
    </location>
</feature>
<comment type="similarity">
    <text evidence="3 11">Belongs to the PIGV family.</text>
</comment>
<reference evidence="14" key="2">
    <citation type="submission" date="2025-08" db="UniProtKB">
        <authorList>
            <consortium name="RefSeq"/>
        </authorList>
    </citation>
    <scope>IDENTIFICATION</scope>
    <source>
        <strain evidence="14">14028-0561.14</strain>
        <tissue evidence="14">Whole fly</tissue>
    </source>
</reference>
<dbReference type="Proteomes" id="UP001652661">
    <property type="component" value="Chromosome 2R"/>
</dbReference>
<dbReference type="GO" id="GO:0031501">
    <property type="term" value="C:mannosyltransferase complex"/>
    <property type="evidence" value="ECO:0007669"/>
    <property type="project" value="TreeGrafter"/>
</dbReference>
<dbReference type="EC" id="2.4.1.-" evidence="11"/>
<evidence type="ECO:0000256" key="6">
    <source>
        <dbReference type="ARBA" id="ARBA00022679"/>
    </source>
</evidence>
<dbReference type="PANTHER" id="PTHR12468:SF2">
    <property type="entry name" value="GPI MANNOSYLTRANSFERASE 2"/>
    <property type="match status" value="1"/>
</dbReference>
<evidence type="ECO:0000256" key="10">
    <source>
        <dbReference type="ARBA" id="ARBA00023136"/>
    </source>
</evidence>
<comment type="function">
    <text evidence="11">Mannosyltransferase involved in glycosylphosphatidylinositol-anchor biosynthesis.</text>
</comment>
<dbReference type="GO" id="GO:0004376">
    <property type="term" value="F:GPI mannosyltransferase activity"/>
    <property type="evidence" value="ECO:0007669"/>
    <property type="project" value="InterPro"/>
</dbReference>
<feature type="transmembrane region" description="Helical" evidence="11">
    <location>
        <begin position="429"/>
        <end position="448"/>
    </location>
</feature>
<dbReference type="RefSeq" id="XP_017024930.1">
    <property type="nucleotide sequence ID" value="XM_017169441.3"/>
</dbReference>
<keyword evidence="13" id="KW-1185">Reference proteome</keyword>
<evidence type="ECO:0000256" key="9">
    <source>
        <dbReference type="ARBA" id="ARBA00022989"/>
    </source>
</evidence>
<feature type="transmembrane region" description="Helical" evidence="11">
    <location>
        <begin position="200"/>
        <end position="223"/>
    </location>
</feature>
<accession>A0A6P4I9S7</accession>
<keyword evidence="10 11" id="KW-0472">Membrane</keyword>
<keyword evidence="5 11" id="KW-0328">Glycosyltransferase</keyword>
<evidence type="ECO:0000313" key="13">
    <source>
        <dbReference type="Proteomes" id="UP001652661"/>
    </source>
</evidence>
<dbReference type="OrthoDB" id="10252502at2759"/>
<dbReference type="InterPro" id="IPR007315">
    <property type="entry name" value="PIG-V/Gpi18"/>
</dbReference>
<reference evidence="13" key="1">
    <citation type="submission" date="2025-05" db="UniProtKB">
        <authorList>
            <consortium name="RefSeq"/>
        </authorList>
    </citation>
    <scope>NUCLEOTIDE SEQUENCE [LARGE SCALE GENOMIC DNA]</scope>
    <source>
        <strain evidence="13">14028-0561.14</strain>
    </source>
</reference>
<dbReference type="GO" id="GO:0005789">
    <property type="term" value="C:endoplasmic reticulum membrane"/>
    <property type="evidence" value="ECO:0007669"/>
    <property type="project" value="UniProtKB-SubCell"/>
</dbReference>
<feature type="transmembrane region" description="Helical" evidence="11">
    <location>
        <begin position="244"/>
        <end position="264"/>
    </location>
</feature>
<organism evidence="13 14">
    <name type="scientific">Drosophila kikkawai</name>
    <name type="common">Fruit fly</name>
    <dbReference type="NCBI Taxonomy" id="30033"/>
    <lineage>
        <taxon>Eukaryota</taxon>
        <taxon>Metazoa</taxon>
        <taxon>Ecdysozoa</taxon>
        <taxon>Arthropoda</taxon>
        <taxon>Hexapoda</taxon>
        <taxon>Insecta</taxon>
        <taxon>Pterygota</taxon>
        <taxon>Neoptera</taxon>
        <taxon>Endopterygota</taxon>
        <taxon>Diptera</taxon>
        <taxon>Brachycera</taxon>
        <taxon>Muscomorpha</taxon>
        <taxon>Ephydroidea</taxon>
        <taxon>Drosophilidae</taxon>
        <taxon>Drosophila</taxon>
        <taxon>Sophophora</taxon>
    </lineage>
</organism>
<keyword evidence="6 11" id="KW-0808">Transferase</keyword>
<keyword evidence="4 11" id="KW-0337">GPI-anchor biosynthesis</keyword>
<evidence type="ECO:0000256" key="12">
    <source>
        <dbReference type="SAM" id="SignalP"/>
    </source>
</evidence>
<evidence type="ECO:0000256" key="7">
    <source>
        <dbReference type="ARBA" id="ARBA00022692"/>
    </source>
</evidence>
<dbReference type="UniPathway" id="UPA00196"/>
<evidence type="ECO:0000256" key="5">
    <source>
        <dbReference type="ARBA" id="ARBA00022676"/>
    </source>
</evidence>
<protein>
    <recommendedName>
        <fullName evidence="11">GPI mannosyltransferase 2</fullName>
        <ecNumber evidence="11">2.4.1.-</ecNumber>
    </recommendedName>
</protein>
<keyword evidence="12" id="KW-0732">Signal</keyword>
<dbReference type="Pfam" id="PF04188">
    <property type="entry name" value="Mannosyl_trans2"/>
    <property type="match status" value="1"/>
</dbReference>
<proteinExistence type="inferred from homology"/>
<dbReference type="GO" id="GO:0000009">
    <property type="term" value="F:alpha-1,6-mannosyltransferase activity"/>
    <property type="evidence" value="ECO:0007669"/>
    <property type="project" value="InterPro"/>
</dbReference>
<name>A0A6P4I9S7_DROKI</name>
<feature type="transmembrane region" description="Helical" evidence="11">
    <location>
        <begin position="373"/>
        <end position="394"/>
    </location>
</feature>
<evidence type="ECO:0000256" key="3">
    <source>
        <dbReference type="ARBA" id="ARBA00008698"/>
    </source>
</evidence>
<feature type="signal peptide" evidence="12">
    <location>
        <begin position="1"/>
        <end position="25"/>
    </location>
</feature>
<keyword evidence="8 11" id="KW-0256">Endoplasmic reticulum</keyword>
<feature type="chain" id="PRO_5028115267" description="GPI mannosyltransferase 2" evidence="12">
    <location>
        <begin position="26"/>
        <end position="454"/>
    </location>
</feature>
<evidence type="ECO:0000256" key="4">
    <source>
        <dbReference type="ARBA" id="ARBA00022502"/>
    </source>
</evidence>
<evidence type="ECO:0000313" key="14">
    <source>
        <dbReference type="RefSeq" id="XP_017024930.1"/>
    </source>
</evidence>
<dbReference type="GO" id="GO:0006506">
    <property type="term" value="P:GPI anchor biosynthetic process"/>
    <property type="evidence" value="ECO:0007669"/>
    <property type="project" value="UniProtKB-UniPathway"/>
</dbReference>